<comment type="subcellular location">
    <subcellularLocation>
        <location evidence="1">Membrane</location>
        <topology evidence="1">Multi-pass membrane protein</topology>
    </subcellularLocation>
</comment>
<name>A0A9D4TFB6_CHLVU</name>
<dbReference type="InterPro" id="IPR001594">
    <property type="entry name" value="Palmitoyltrfase_DHHC"/>
</dbReference>
<dbReference type="GO" id="GO:0016020">
    <property type="term" value="C:membrane"/>
    <property type="evidence" value="ECO:0007669"/>
    <property type="project" value="UniProtKB-SubCell"/>
</dbReference>
<dbReference type="GO" id="GO:0019706">
    <property type="term" value="F:protein-cysteine S-palmitoyltransferase activity"/>
    <property type="evidence" value="ECO:0007669"/>
    <property type="project" value="UniProtKB-EC"/>
</dbReference>
<evidence type="ECO:0000256" key="3">
    <source>
        <dbReference type="ARBA" id="ARBA00022679"/>
    </source>
</evidence>
<dbReference type="AlphaFoldDB" id="A0A9D4TFB6"/>
<dbReference type="Pfam" id="PF01529">
    <property type="entry name" value="DHHC"/>
    <property type="match status" value="1"/>
</dbReference>
<keyword evidence="6 8" id="KW-0472">Membrane</keyword>
<reference evidence="10" key="1">
    <citation type="journal article" date="2019" name="Plant J.">
        <title>Chlorella vulgaris genome assembly and annotation reveals the molecular basis for metabolic acclimation to high light conditions.</title>
        <authorList>
            <person name="Cecchin M."/>
            <person name="Marcolungo L."/>
            <person name="Rossato M."/>
            <person name="Girolomoni L."/>
            <person name="Cosentino E."/>
            <person name="Cuine S."/>
            <person name="Li-Beisson Y."/>
            <person name="Delledonne M."/>
            <person name="Ballottari M."/>
        </authorList>
    </citation>
    <scope>NUCLEOTIDE SEQUENCE</scope>
    <source>
        <strain evidence="10">211/11P</strain>
    </source>
</reference>
<accession>A0A9D4TFB6</accession>
<feature type="transmembrane region" description="Helical" evidence="8">
    <location>
        <begin position="227"/>
        <end position="254"/>
    </location>
</feature>
<evidence type="ECO:0000256" key="2">
    <source>
        <dbReference type="ARBA" id="ARBA00008574"/>
    </source>
</evidence>
<evidence type="ECO:0000256" key="8">
    <source>
        <dbReference type="RuleBase" id="RU079119"/>
    </source>
</evidence>
<gene>
    <name evidence="10" type="ORF">D9Q98_009485</name>
</gene>
<dbReference type="Proteomes" id="UP001055712">
    <property type="component" value="Unassembled WGS sequence"/>
</dbReference>
<proteinExistence type="inferred from homology"/>
<dbReference type="InterPro" id="IPR039859">
    <property type="entry name" value="PFA4/ZDH16/20/ERF2-like"/>
</dbReference>
<evidence type="ECO:0000256" key="7">
    <source>
        <dbReference type="ARBA" id="ARBA00023315"/>
    </source>
</evidence>
<keyword evidence="11" id="KW-1185">Reference proteome</keyword>
<reference evidence="10" key="2">
    <citation type="submission" date="2020-11" db="EMBL/GenBank/DDBJ databases">
        <authorList>
            <person name="Cecchin M."/>
            <person name="Marcolungo L."/>
            <person name="Rossato M."/>
            <person name="Girolomoni L."/>
            <person name="Cosentino E."/>
            <person name="Cuine S."/>
            <person name="Li-Beisson Y."/>
            <person name="Delledonne M."/>
            <person name="Ballottari M."/>
        </authorList>
    </citation>
    <scope>NUCLEOTIDE SEQUENCE</scope>
    <source>
        <strain evidence="10">211/11P</strain>
        <tissue evidence="10">Whole cell</tissue>
    </source>
</reference>
<keyword evidence="5 8" id="KW-1133">Transmembrane helix</keyword>
<evidence type="ECO:0000256" key="1">
    <source>
        <dbReference type="ARBA" id="ARBA00004141"/>
    </source>
</evidence>
<comment type="caution">
    <text evidence="10">The sequence shown here is derived from an EMBL/GenBank/DDBJ whole genome shotgun (WGS) entry which is preliminary data.</text>
</comment>
<evidence type="ECO:0000259" key="9">
    <source>
        <dbReference type="Pfam" id="PF01529"/>
    </source>
</evidence>
<dbReference type="EMBL" id="SIDB01000013">
    <property type="protein sequence ID" value="KAI3424124.1"/>
    <property type="molecule type" value="Genomic_DNA"/>
</dbReference>
<sequence>MGQPRRQNAVTLGCLAVMAFLYSAAVFNVVVPHLGYSVHGASHLLLLTALTGLAAATYLQCVYCDPGKVPADWQPDIEQQTAAGVLQVKRRGGGNRFCKKCRAFKPPRTHHCRRCGHCVRRMDHHCVWVNNCIGHGNYRAFLLMCCYLAAACLHALGLLLQLDAHLVQVALGWDEESRVQAAAGGASHRLAGSGGGGAAGAEEAAGAAELAGGGGIVASKVGWMGPLWLHAVVQTLATAVALPVSVGLVVLLVWNMLLLLRNQTTIEYHEGVVARFMAPGAFDTHSSSGGRHPFDLGWEGNVQHVCGSSPACWPVPGRAAACGDGMHFPSPFAAPPQQQLRGKALASPNLLQHSL</sequence>
<dbReference type="EC" id="2.3.1.225" evidence="8"/>
<feature type="transmembrane region" description="Helical" evidence="8">
    <location>
        <begin position="140"/>
        <end position="162"/>
    </location>
</feature>
<evidence type="ECO:0000313" key="10">
    <source>
        <dbReference type="EMBL" id="KAI3424124.1"/>
    </source>
</evidence>
<evidence type="ECO:0000313" key="11">
    <source>
        <dbReference type="Proteomes" id="UP001055712"/>
    </source>
</evidence>
<dbReference type="PANTHER" id="PTHR12246">
    <property type="entry name" value="PALMITOYLTRANSFERASE ZDHHC16"/>
    <property type="match status" value="1"/>
</dbReference>
<dbReference type="PROSITE" id="PS50216">
    <property type="entry name" value="DHHC"/>
    <property type="match status" value="1"/>
</dbReference>
<feature type="domain" description="Palmitoyltransferase DHHC" evidence="9">
    <location>
        <begin position="95"/>
        <end position="269"/>
    </location>
</feature>
<keyword evidence="7 8" id="KW-0012">Acyltransferase</keyword>
<evidence type="ECO:0000256" key="4">
    <source>
        <dbReference type="ARBA" id="ARBA00022692"/>
    </source>
</evidence>
<evidence type="ECO:0000256" key="5">
    <source>
        <dbReference type="ARBA" id="ARBA00022989"/>
    </source>
</evidence>
<comment type="catalytic activity">
    <reaction evidence="8">
        <text>L-cysteinyl-[protein] + hexadecanoyl-CoA = S-hexadecanoyl-L-cysteinyl-[protein] + CoA</text>
        <dbReference type="Rhea" id="RHEA:36683"/>
        <dbReference type="Rhea" id="RHEA-COMP:10131"/>
        <dbReference type="Rhea" id="RHEA-COMP:11032"/>
        <dbReference type="ChEBI" id="CHEBI:29950"/>
        <dbReference type="ChEBI" id="CHEBI:57287"/>
        <dbReference type="ChEBI" id="CHEBI:57379"/>
        <dbReference type="ChEBI" id="CHEBI:74151"/>
        <dbReference type="EC" id="2.3.1.225"/>
    </reaction>
</comment>
<comment type="domain">
    <text evidence="8">The DHHC domain is required for palmitoyltransferase activity.</text>
</comment>
<dbReference type="OrthoDB" id="331948at2759"/>
<evidence type="ECO:0000256" key="6">
    <source>
        <dbReference type="ARBA" id="ARBA00023136"/>
    </source>
</evidence>
<feature type="transmembrane region" description="Helical" evidence="8">
    <location>
        <begin position="12"/>
        <end position="34"/>
    </location>
</feature>
<keyword evidence="3 8" id="KW-0808">Transferase</keyword>
<feature type="transmembrane region" description="Helical" evidence="8">
    <location>
        <begin position="40"/>
        <end position="59"/>
    </location>
</feature>
<comment type="similarity">
    <text evidence="2 8">Belongs to the DHHC palmitoyltransferase family.</text>
</comment>
<keyword evidence="4 8" id="KW-0812">Transmembrane</keyword>
<organism evidence="10 11">
    <name type="scientific">Chlorella vulgaris</name>
    <name type="common">Green alga</name>
    <dbReference type="NCBI Taxonomy" id="3077"/>
    <lineage>
        <taxon>Eukaryota</taxon>
        <taxon>Viridiplantae</taxon>
        <taxon>Chlorophyta</taxon>
        <taxon>core chlorophytes</taxon>
        <taxon>Trebouxiophyceae</taxon>
        <taxon>Chlorellales</taxon>
        <taxon>Chlorellaceae</taxon>
        <taxon>Chlorella clade</taxon>
        <taxon>Chlorella</taxon>
    </lineage>
</organism>
<protein>
    <recommendedName>
        <fullName evidence="8">S-acyltransferase</fullName>
        <ecNumber evidence="8">2.3.1.225</ecNumber>
    </recommendedName>
    <alternativeName>
        <fullName evidence="8">Palmitoyltransferase</fullName>
    </alternativeName>
</protein>